<reference evidence="3" key="1">
    <citation type="journal article" date="2013" name="Science">
        <title>The Amborella genome and the evolution of flowering plants.</title>
        <authorList>
            <consortium name="Amborella Genome Project"/>
        </authorList>
    </citation>
    <scope>NUCLEOTIDE SEQUENCE [LARGE SCALE GENOMIC DNA]</scope>
</reference>
<dbReference type="Gramene" id="ERN17312">
    <property type="protein sequence ID" value="ERN17312"/>
    <property type="gene ID" value="AMTR_s00037p00078930"/>
</dbReference>
<sequence>MGRDGMFDLPDQQEKIEWEESYLLSIDLGRQKQMGRDLVDWKFSNESVPPAGREKPPLIEEALPKAENANRMPEPRQC</sequence>
<gene>
    <name evidence="2" type="ORF">AMTR_s00037p00078930</name>
</gene>
<feature type="compositionally biased region" description="Basic and acidic residues" evidence="1">
    <location>
        <begin position="52"/>
        <end position="64"/>
    </location>
</feature>
<proteinExistence type="predicted"/>
<protein>
    <submittedName>
        <fullName evidence="2">Uncharacterized protein</fullName>
    </submittedName>
</protein>
<name>U5D7B6_AMBTC</name>
<dbReference type="HOGENOM" id="CLU_2625256_0_0_1"/>
<accession>U5D7B6</accession>
<keyword evidence="3" id="KW-1185">Reference proteome</keyword>
<dbReference type="Proteomes" id="UP000017836">
    <property type="component" value="Unassembled WGS sequence"/>
</dbReference>
<evidence type="ECO:0000256" key="1">
    <source>
        <dbReference type="SAM" id="MobiDB-lite"/>
    </source>
</evidence>
<feature type="region of interest" description="Disordered" evidence="1">
    <location>
        <begin position="46"/>
        <end position="78"/>
    </location>
</feature>
<dbReference type="EMBL" id="KI392350">
    <property type="protein sequence ID" value="ERN17312.1"/>
    <property type="molecule type" value="Genomic_DNA"/>
</dbReference>
<dbReference type="AlphaFoldDB" id="U5D7B6"/>
<evidence type="ECO:0000313" key="3">
    <source>
        <dbReference type="Proteomes" id="UP000017836"/>
    </source>
</evidence>
<organism evidence="2 3">
    <name type="scientific">Amborella trichopoda</name>
    <dbReference type="NCBI Taxonomy" id="13333"/>
    <lineage>
        <taxon>Eukaryota</taxon>
        <taxon>Viridiplantae</taxon>
        <taxon>Streptophyta</taxon>
        <taxon>Embryophyta</taxon>
        <taxon>Tracheophyta</taxon>
        <taxon>Spermatophyta</taxon>
        <taxon>Magnoliopsida</taxon>
        <taxon>Amborellales</taxon>
        <taxon>Amborellaceae</taxon>
        <taxon>Amborella</taxon>
    </lineage>
</organism>
<evidence type="ECO:0000313" key="2">
    <source>
        <dbReference type="EMBL" id="ERN17312.1"/>
    </source>
</evidence>